<dbReference type="Proteomes" id="UP000317243">
    <property type="component" value="Unassembled WGS sequence"/>
</dbReference>
<dbReference type="AlphaFoldDB" id="A0A5C5X321"/>
<proteinExistence type="predicted"/>
<reference evidence="2 3" key="1">
    <citation type="submission" date="2019-02" db="EMBL/GenBank/DDBJ databases">
        <title>Deep-cultivation of Planctomycetes and their phenomic and genomic characterization uncovers novel biology.</title>
        <authorList>
            <person name="Wiegand S."/>
            <person name="Jogler M."/>
            <person name="Boedeker C."/>
            <person name="Pinto D."/>
            <person name="Vollmers J."/>
            <person name="Rivas-Marin E."/>
            <person name="Kohn T."/>
            <person name="Peeters S.H."/>
            <person name="Heuer A."/>
            <person name="Rast P."/>
            <person name="Oberbeckmann S."/>
            <person name="Bunk B."/>
            <person name="Jeske O."/>
            <person name="Meyerdierks A."/>
            <person name="Storesund J.E."/>
            <person name="Kallscheuer N."/>
            <person name="Luecker S."/>
            <person name="Lage O.M."/>
            <person name="Pohl T."/>
            <person name="Merkel B.J."/>
            <person name="Hornburger P."/>
            <person name="Mueller R.-W."/>
            <person name="Bruemmer F."/>
            <person name="Labrenz M."/>
            <person name="Spormann A.M."/>
            <person name="Op Den Camp H."/>
            <person name="Overmann J."/>
            <person name="Amann R."/>
            <person name="Jetten M.S.M."/>
            <person name="Mascher T."/>
            <person name="Medema M.H."/>
            <person name="Devos D.P."/>
            <person name="Kaster A.-K."/>
            <person name="Ovreas L."/>
            <person name="Rohde M."/>
            <person name="Galperin M.Y."/>
            <person name="Jogler C."/>
        </authorList>
    </citation>
    <scope>NUCLEOTIDE SEQUENCE [LARGE SCALE GENOMIC DNA]</scope>
    <source>
        <strain evidence="2 3">KOR42</strain>
    </source>
</reference>
<dbReference type="RefSeq" id="WP_146507308.1">
    <property type="nucleotide sequence ID" value="NZ_SIHI01000001.1"/>
</dbReference>
<keyword evidence="3" id="KW-1185">Reference proteome</keyword>
<organism evidence="2 3">
    <name type="scientific">Thalassoglobus neptunius</name>
    <dbReference type="NCBI Taxonomy" id="1938619"/>
    <lineage>
        <taxon>Bacteria</taxon>
        <taxon>Pseudomonadati</taxon>
        <taxon>Planctomycetota</taxon>
        <taxon>Planctomycetia</taxon>
        <taxon>Planctomycetales</taxon>
        <taxon>Planctomycetaceae</taxon>
        <taxon>Thalassoglobus</taxon>
    </lineage>
</organism>
<dbReference type="SUPFAM" id="SSF56300">
    <property type="entry name" value="Metallo-dependent phosphatases"/>
    <property type="match status" value="1"/>
</dbReference>
<name>A0A5C5X321_9PLAN</name>
<comment type="caution">
    <text evidence="2">The sequence shown here is derived from an EMBL/GenBank/DDBJ whole genome shotgun (WGS) entry which is preliminary data.</text>
</comment>
<feature type="domain" description="Cytochrome c-552/4" evidence="1">
    <location>
        <begin position="378"/>
        <end position="461"/>
    </location>
</feature>
<dbReference type="EMBL" id="SIHI01000001">
    <property type="protein sequence ID" value="TWT57477.1"/>
    <property type="molecule type" value="Genomic_DNA"/>
</dbReference>
<dbReference type="InterPro" id="IPR029052">
    <property type="entry name" value="Metallo-depent_PP-like"/>
</dbReference>
<dbReference type="GO" id="GO:0030288">
    <property type="term" value="C:outer membrane-bounded periplasmic space"/>
    <property type="evidence" value="ECO:0007669"/>
    <property type="project" value="TreeGrafter"/>
</dbReference>
<dbReference type="Gene3D" id="3.60.21.10">
    <property type="match status" value="1"/>
</dbReference>
<gene>
    <name evidence="2" type="primary">pcrC</name>
    <name evidence="2" type="ORF">KOR42_08380</name>
</gene>
<accession>A0A5C5X321</accession>
<dbReference type="InterPro" id="IPR006179">
    <property type="entry name" value="5_nucleotidase/apyrase"/>
</dbReference>
<protein>
    <submittedName>
        <fullName evidence="2">Perchlorate reductase subunit gamma</fullName>
    </submittedName>
</protein>
<dbReference type="InterPro" id="IPR036280">
    <property type="entry name" value="Multihaem_cyt_sf"/>
</dbReference>
<dbReference type="PANTHER" id="PTHR11575:SF24">
    <property type="entry name" value="5'-NUCLEOTIDASE"/>
    <property type="match status" value="1"/>
</dbReference>
<dbReference type="GO" id="GO:0009166">
    <property type="term" value="P:nucleotide catabolic process"/>
    <property type="evidence" value="ECO:0007669"/>
    <property type="project" value="InterPro"/>
</dbReference>
<sequence length="534" mass="59145">MFTVKGIFCPVNAKIVISCIIGPLTCLALTGCRPKPQDGKDLNNPETSETHQSTPLFEGWENPSAVFVFSGDESGYLEPCGCSERQSGGFARRADLIRQIEDERSWPVTAFDVGGILDLDRITYPQSKIKFLRMLDGFNRMGYQGLALGREELLLGPAAIFEAHTQLTSNEDFDVPFMASNVTFYGTKDLGTPISSRIVEVGNKRIGVIAIVGETTRKKLDETGVTRDENELKIDAVDESLRAALDGLKEEQPNLIILLSHSEIDESIRIAEQFPEIPIIVTAGGAEDPRLEPTMVGETMVVEVGRKGKNVAVVALMGDGNLKHEIVELDMDRFDLDPRMTELMRDYQNDLEAAYDQLISDDLAVSHSRSSTFMGAETCKECHKGAYEVWNKSRHSHALDSLVEGRESYGDAWVSRIHDPECLTCHTTGWDQQAALRFRSGFASLEKTPHLAGNQCENCHGPASEHVELEKSILAGASLTPELTADRNASMQELRLSLAEAKKNVCIKCHDHDNSPNFNFETYWPKVNHSGLRN</sequence>
<evidence type="ECO:0000313" key="2">
    <source>
        <dbReference type="EMBL" id="TWT57477.1"/>
    </source>
</evidence>
<dbReference type="SUPFAM" id="SSF48695">
    <property type="entry name" value="Multiheme cytochromes"/>
    <property type="match status" value="1"/>
</dbReference>
<dbReference type="OrthoDB" id="9814800at2"/>
<dbReference type="PANTHER" id="PTHR11575">
    <property type="entry name" value="5'-NUCLEOTIDASE-RELATED"/>
    <property type="match status" value="1"/>
</dbReference>
<dbReference type="Pfam" id="PF13435">
    <property type="entry name" value="Cytochrome_C554"/>
    <property type="match status" value="1"/>
</dbReference>
<evidence type="ECO:0000313" key="3">
    <source>
        <dbReference type="Proteomes" id="UP000317243"/>
    </source>
</evidence>
<evidence type="ECO:0000259" key="1">
    <source>
        <dbReference type="Pfam" id="PF13435"/>
    </source>
</evidence>
<dbReference type="InterPro" id="IPR023155">
    <property type="entry name" value="Cyt_c-552/4"/>
</dbReference>
<dbReference type="Gene3D" id="1.10.1130.10">
    <property type="entry name" value="Flavocytochrome C3, Chain A"/>
    <property type="match status" value="1"/>
</dbReference>
<dbReference type="PROSITE" id="PS51257">
    <property type="entry name" value="PROKAR_LIPOPROTEIN"/>
    <property type="match status" value="1"/>
</dbReference>
<dbReference type="GO" id="GO:0016787">
    <property type="term" value="F:hydrolase activity"/>
    <property type="evidence" value="ECO:0007669"/>
    <property type="project" value="InterPro"/>
</dbReference>